<evidence type="ECO:0000256" key="1">
    <source>
        <dbReference type="SAM" id="MobiDB-lite"/>
    </source>
</evidence>
<accession>A0A9P5MPS6</accession>
<sequence length="416" mass="45592">MDFSTSPLEDWEATFSSSVKQSLHQKYRDRCVVCLQRLPAPGILCTRVIDESLHVSTAVEEGVMAAEYNPASEANGVLKCPTCHLAYFTPNLIAFSLPLPVLHYILRYILGTPESDRKPLREVFRLLGDWSPGATIDALPDTKPIEPYLGLFALVILNPSQLIGMELFTRHQPPVSILKGGRFIRRKSGAAGNLACIFDSLALTNNAPERRGTIPLSPEQPTFQHVRYWRIPVKMEAILVTLEERIGRKSYASEEITCTQNIFCILALQRSYGTISIPLSAIPEPGPPEHGSKAGPSGDGPQLSGKRKRPQSDDAGQGSQKLQGRARRAGKVVEARDPGSSGELPFERLQNESRPPGVHPNESSFSCPDDDNPQASPRRLGEREDEQGVDGVEHMEDDGLGELSAGPVGESEWALE</sequence>
<comment type="caution">
    <text evidence="2">The sequence shown here is derived from an EMBL/GenBank/DDBJ whole genome shotgun (WGS) entry which is preliminary data.</text>
</comment>
<evidence type="ECO:0000313" key="2">
    <source>
        <dbReference type="EMBL" id="KAF8465799.1"/>
    </source>
</evidence>
<dbReference type="Proteomes" id="UP000759537">
    <property type="component" value="Unassembled WGS sequence"/>
</dbReference>
<dbReference type="OrthoDB" id="3251394at2759"/>
<reference evidence="2" key="1">
    <citation type="submission" date="2019-10" db="EMBL/GenBank/DDBJ databases">
        <authorList>
            <consortium name="DOE Joint Genome Institute"/>
            <person name="Kuo A."/>
            <person name="Miyauchi S."/>
            <person name="Kiss E."/>
            <person name="Drula E."/>
            <person name="Kohler A."/>
            <person name="Sanchez-Garcia M."/>
            <person name="Andreopoulos B."/>
            <person name="Barry K.W."/>
            <person name="Bonito G."/>
            <person name="Buee M."/>
            <person name="Carver A."/>
            <person name="Chen C."/>
            <person name="Cichocki N."/>
            <person name="Clum A."/>
            <person name="Culley D."/>
            <person name="Crous P.W."/>
            <person name="Fauchery L."/>
            <person name="Girlanda M."/>
            <person name="Hayes R."/>
            <person name="Keri Z."/>
            <person name="LaButti K."/>
            <person name="Lipzen A."/>
            <person name="Lombard V."/>
            <person name="Magnuson J."/>
            <person name="Maillard F."/>
            <person name="Morin E."/>
            <person name="Murat C."/>
            <person name="Nolan M."/>
            <person name="Ohm R."/>
            <person name="Pangilinan J."/>
            <person name="Pereira M."/>
            <person name="Perotto S."/>
            <person name="Peter M."/>
            <person name="Riley R."/>
            <person name="Sitrit Y."/>
            <person name="Stielow B."/>
            <person name="Szollosi G."/>
            <person name="Zifcakova L."/>
            <person name="Stursova M."/>
            <person name="Spatafora J.W."/>
            <person name="Tedersoo L."/>
            <person name="Vaario L.-M."/>
            <person name="Yamada A."/>
            <person name="Yan M."/>
            <person name="Wang P."/>
            <person name="Xu J."/>
            <person name="Bruns T."/>
            <person name="Baldrian P."/>
            <person name="Vilgalys R."/>
            <person name="Henrissat B."/>
            <person name="Grigoriev I.V."/>
            <person name="Hibbett D."/>
            <person name="Nagy L.G."/>
            <person name="Martin F.M."/>
        </authorList>
    </citation>
    <scope>NUCLEOTIDE SEQUENCE</scope>
    <source>
        <strain evidence="2">Prilba</strain>
    </source>
</reference>
<organism evidence="2 3">
    <name type="scientific">Russula ochroleuca</name>
    <dbReference type="NCBI Taxonomy" id="152965"/>
    <lineage>
        <taxon>Eukaryota</taxon>
        <taxon>Fungi</taxon>
        <taxon>Dikarya</taxon>
        <taxon>Basidiomycota</taxon>
        <taxon>Agaricomycotina</taxon>
        <taxon>Agaricomycetes</taxon>
        <taxon>Russulales</taxon>
        <taxon>Russulaceae</taxon>
        <taxon>Russula</taxon>
    </lineage>
</organism>
<dbReference type="EMBL" id="WHVB01000045">
    <property type="protein sequence ID" value="KAF8465799.1"/>
    <property type="molecule type" value="Genomic_DNA"/>
</dbReference>
<protein>
    <submittedName>
        <fullName evidence="2">Uncharacterized protein</fullName>
    </submittedName>
</protein>
<name>A0A9P5MPS6_9AGAM</name>
<gene>
    <name evidence="2" type="ORF">DFH94DRAFT_782561</name>
</gene>
<feature type="region of interest" description="Disordered" evidence="1">
    <location>
        <begin position="279"/>
        <end position="416"/>
    </location>
</feature>
<keyword evidence="3" id="KW-1185">Reference proteome</keyword>
<reference evidence="2" key="2">
    <citation type="journal article" date="2020" name="Nat. Commun.">
        <title>Large-scale genome sequencing of mycorrhizal fungi provides insights into the early evolution of symbiotic traits.</title>
        <authorList>
            <person name="Miyauchi S."/>
            <person name="Kiss E."/>
            <person name="Kuo A."/>
            <person name="Drula E."/>
            <person name="Kohler A."/>
            <person name="Sanchez-Garcia M."/>
            <person name="Morin E."/>
            <person name="Andreopoulos B."/>
            <person name="Barry K.W."/>
            <person name="Bonito G."/>
            <person name="Buee M."/>
            <person name="Carver A."/>
            <person name="Chen C."/>
            <person name="Cichocki N."/>
            <person name="Clum A."/>
            <person name="Culley D."/>
            <person name="Crous P.W."/>
            <person name="Fauchery L."/>
            <person name="Girlanda M."/>
            <person name="Hayes R.D."/>
            <person name="Keri Z."/>
            <person name="LaButti K."/>
            <person name="Lipzen A."/>
            <person name="Lombard V."/>
            <person name="Magnuson J."/>
            <person name="Maillard F."/>
            <person name="Murat C."/>
            <person name="Nolan M."/>
            <person name="Ohm R.A."/>
            <person name="Pangilinan J."/>
            <person name="Pereira M.F."/>
            <person name="Perotto S."/>
            <person name="Peter M."/>
            <person name="Pfister S."/>
            <person name="Riley R."/>
            <person name="Sitrit Y."/>
            <person name="Stielow J.B."/>
            <person name="Szollosi G."/>
            <person name="Zifcakova L."/>
            <person name="Stursova M."/>
            <person name="Spatafora J.W."/>
            <person name="Tedersoo L."/>
            <person name="Vaario L.M."/>
            <person name="Yamada A."/>
            <person name="Yan M."/>
            <person name="Wang P."/>
            <person name="Xu J."/>
            <person name="Bruns T."/>
            <person name="Baldrian P."/>
            <person name="Vilgalys R."/>
            <person name="Dunand C."/>
            <person name="Henrissat B."/>
            <person name="Grigoriev I.V."/>
            <person name="Hibbett D."/>
            <person name="Nagy L.G."/>
            <person name="Martin F.M."/>
        </authorList>
    </citation>
    <scope>NUCLEOTIDE SEQUENCE</scope>
    <source>
        <strain evidence="2">Prilba</strain>
    </source>
</reference>
<proteinExistence type="predicted"/>
<dbReference type="AlphaFoldDB" id="A0A9P5MPS6"/>
<evidence type="ECO:0000313" key="3">
    <source>
        <dbReference type="Proteomes" id="UP000759537"/>
    </source>
</evidence>